<evidence type="ECO:0000256" key="6">
    <source>
        <dbReference type="ARBA" id="ARBA00023027"/>
    </source>
</evidence>
<sequence>MNVTAGLPIIRTSVDHGTAFDIAGKGIADEGSMIAAIELAGRLSGVGQQM</sequence>
<accession>Q3V820</accession>
<evidence type="ECO:0000256" key="1">
    <source>
        <dbReference type="ARBA" id="ARBA00001968"/>
    </source>
</evidence>
<dbReference type="PANTHER" id="PTHR30004">
    <property type="entry name" value="4-HYDROXYTHREONINE-4-PHOSPHATE DEHYDROGENASE"/>
    <property type="match status" value="1"/>
</dbReference>
<dbReference type="EMBL" id="AP006840">
    <property type="protein sequence ID" value="BAD41220.1"/>
    <property type="molecule type" value="Genomic_DNA"/>
</dbReference>
<dbReference type="GO" id="GO:0051287">
    <property type="term" value="F:NAD binding"/>
    <property type="evidence" value="ECO:0007669"/>
    <property type="project" value="InterPro"/>
</dbReference>
<keyword evidence="5" id="KW-0560">Oxidoreductase</keyword>
<gene>
    <name evidence="7" type="ordered locus">STH2235</name>
</gene>
<dbReference type="InterPro" id="IPR005255">
    <property type="entry name" value="PdxA_fam"/>
</dbReference>
<dbReference type="AlphaFoldDB" id="Q3V820"/>
<name>Q3V820_SYMTH</name>
<evidence type="ECO:0000313" key="8">
    <source>
        <dbReference type="Proteomes" id="UP000000417"/>
    </source>
</evidence>
<dbReference type="KEGG" id="sth:STH2235"/>
<dbReference type="HOGENOM" id="CLU_215488_0_0_9"/>
<dbReference type="GO" id="GO:0016491">
    <property type="term" value="F:oxidoreductase activity"/>
    <property type="evidence" value="ECO:0007669"/>
    <property type="project" value="UniProtKB-KW"/>
</dbReference>
<dbReference type="Pfam" id="PF04166">
    <property type="entry name" value="PdxA"/>
    <property type="match status" value="1"/>
</dbReference>
<dbReference type="STRING" id="292459.STH2235"/>
<evidence type="ECO:0000256" key="5">
    <source>
        <dbReference type="ARBA" id="ARBA00023002"/>
    </source>
</evidence>
<comment type="similarity">
    <text evidence="2">Belongs to the PdxA family. PdxA2 subfamily.</text>
</comment>
<keyword evidence="8" id="KW-1185">Reference proteome</keyword>
<dbReference type="SUPFAM" id="SSF53659">
    <property type="entry name" value="Isocitrate/Isopropylmalate dehydrogenase-like"/>
    <property type="match status" value="1"/>
</dbReference>
<keyword evidence="4" id="KW-0479">Metal-binding</keyword>
<dbReference type="Gene3D" id="3.40.718.10">
    <property type="entry name" value="Isopropylmalate Dehydrogenase"/>
    <property type="match status" value="1"/>
</dbReference>
<comment type="subunit">
    <text evidence="3">Homodimer.</text>
</comment>
<dbReference type="Proteomes" id="UP000000417">
    <property type="component" value="Chromosome"/>
</dbReference>
<dbReference type="GO" id="GO:0046872">
    <property type="term" value="F:metal ion binding"/>
    <property type="evidence" value="ECO:0007669"/>
    <property type="project" value="UniProtKB-KW"/>
</dbReference>
<protein>
    <submittedName>
        <fullName evidence="7">Pyridoxal phosphate biosynthetic protein variant</fullName>
    </submittedName>
</protein>
<evidence type="ECO:0000313" key="7">
    <source>
        <dbReference type="EMBL" id="BAD41220.1"/>
    </source>
</evidence>
<comment type="cofactor">
    <cofactor evidence="1">
        <name>a divalent metal cation</name>
        <dbReference type="ChEBI" id="CHEBI:60240"/>
    </cofactor>
</comment>
<keyword evidence="6" id="KW-0520">NAD</keyword>
<dbReference type="PANTHER" id="PTHR30004:SF6">
    <property type="entry name" value="D-THREONATE 4-PHOSPHATE DEHYDROGENASE"/>
    <property type="match status" value="1"/>
</dbReference>
<evidence type="ECO:0000256" key="4">
    <source>
        <dbReference type="ARBA" id="ARBA00022723"/>
    </source>
</evidence>
<dbReference type="eggNOG" id="COG1995">
    <property type="taxonomic scope" value="Bacteria"/>
</dbReference>
<proteinExistence type="inferred from homology"/>
<evidence type="ECO:0000256" key="2">
    <source>
        <dbReference type="ARBA" id="ARBA00009464"/>
    </source>
</evidence>
<evidence type="ECO:0000256" key="3">
    <source>
        <dbReference type="ARBA" id="ARBA00011738"/>
    </source>
</evidence>
<organism evidence="7 8">
    <name type="scientific">Symbiobacterium thermophilum (strain DSM 24528 / JCM 14929 / IAM 14863 / T)</name>
    <dbReference type="NCBI Taxonomy" id="292459"/>
    <lineage>
        <taxon>Bacteria</taxon>
        <taxon>Bacillati</taxon>
        <taxon>Bacillota</taxon>
        <taxon>Clostridia</taxon>
        <taxon>Eubacteriales</taxon>
        <taxon>Symbiobacteriaceae</taxon>
        <taxon>Symbiobacterium</taxon>
    </lineage>
</organism>
<reference evidence="7 8" key="1">
    <citation type="journal article" date="2004" name="Nucleic Acids Res.">
        <title>Genome sequence of Symbiobacterium thermophilum, an uncultivable bacterium that depends on microbial commensalism.</title>
        <authorList>
            <person name="Ueda K."/>
            <person name="Yamashita A."/>
            <person name="Ishikawa J."/>
            <person name="Shimada M."/>
            <person name="Watsuji T."/>
            <person name="Morimura K."/>
            <person name="Ikeda H."/>
            <person name="Hattori M."/>
            <person name="Beppu T."/>
        </authorList>
    </citation>
    <scope>NUCLEOTIDE SEQUENCE [LARGE SCALE GENOMIC DNA]</scope>
    <source>
        <strain evidence="8">T / IAM 14863</strain>
    </source>
</reference>